<dbReference type="GO" id="GO:0030688">
    <property type="term" value="C:preribosome, small subunit precursor"/>
    <property type="evidence" value="ECO:0007669"/>
    <property type="project" value="TreeGrafter"/>
</dbReference>
<protein>
    <recommendedName>
        <fullName evidence="4">rRNA-processing protein EFG1</fullName>
    </recommendedName>
    <alternativeName>
        <fullName evidence="5">rRNA-processing protein efg1</fullName>
    </alternativeName>
</protein>
<feature type="compositionally biased region" description="Acidic residues" evidence="9">
    <location>
        <begin position="254"/>
        <end position="264"/>
    </location>
</feature>
<comment type="similarity">
    <text evidence="3">Belongs to the EFG1 family.</text>
</comment>
<dbReference type="RefSeq" id="XP_069234036.1">
    <property type="nucleotide sequence ID" value="XM_069369023.1"/>
</dbReference>
<comment type="function">
    <text evidence="1">Involved in rRNA processing.</text>
</comment>
<dbReference type="PANTHER" id="PTHR33911:SF1">
    <property type="entry name" value="RRNA-PROCESSING PROTEIN EFG1"/>
    <property type="match status" value="1"/>
</dbReference>
<evidence type="ECO:0000313" key="10">
    <source>
        <dbReference type="EMBL" id="KAL1590931.1"/>
    </source>
</evidence>
<feature type="region of interest" description="Disordered" evidence="9">
    <location>
        <begin position="172"/>
        <end position="193"/>
    </location>
</feature>
<organism evidence="10 11">
    <name type="scientific">Cladosporium halotolerans</name>
    <dbReference type="NCBI Taxonomy" id="1052096"/>
    <lineage>
        <taxon>Eukaryota</taxon>
        <taxon>Fungi</taxon>
        <taxon>Dikarya</taxon>
        <taxon>Ascomycota</taxon>
        <taxon>Pezizomycotina</taxon>
        <taxon>Dothideomycetes</taxon>
        <taxon>Dothideomycetidae</taxon>
        <taxon>Cladosporiales</taxon>
        <taxon>Cladosporiaceae</taxon>
        <taxon>Cladosporium</taxon>
    </lineage>
</organism>
<evidence type="ECO:0000256" key="3">
    <source>
        <dbReference type="ARBA" id="ARBA00006916"/>
    </source>
</evidence>
<evidence type="ECO:0000256" key="5">
    <source>
        <dbReference type="ARBA" id="ARBA00019827"/>
    </source>
</evidence>
<keyword evidence="11" id="KW-1185">Reference proteome</keyword>
<dbReference type="GO" id="GO:0005730">
    <property type="term" value="C:nucleolus"/>
    <property type="evidence" value="ECO:0007669"/>
    <property type="project" value="UniProtKB-SubCell"/>
</dbReference>
<sequence length="264" mass="30146">MASKRPAPDIHPSRQTQVPRDPPRKRQKPNNLSGSKSFKKARPVNELKTSIRNLRRLLERDGEESEGKKPLPPKVRIAKERELASAQQELVESQTAEKRSKMIARYHKVRFFDRQKATKRLKRAKKAMKEVEEDAGEREELAREVDECELDVQYAMFYPLDVPYVALYPSAKKVEGSDEDGKSTEVKRQGDQEMRDLLRKCAQSGKLDALRNGKLDKEGNYKITEDAAVDEAKPKKQTEKNGKRKAEEMAANESGDESDGGFFE</sequence>
<accession>A0AB34L7J4</accession>
<feature type="region of interest" description="Disordered" evidence="9">
    <location>
        <begin position="1"/>
        <end position="74"/>
    </location>
</feature>
<reference evidence="10 11" key="1">
    <citation type="journal article" date="2020" name="Microbiol. Resour. Announc.">
        <title>Draft Genome Sequence of a Cladosporium Species Isolated from the Mesophotic Ascidian Didemnum maculosum.</title>
        <authorList>
            <person name="Gioti A."/>
            <person name="Siaperas R."/>
            <person name="Nikolaivits E."/>
            <person name="Le Goff G."/>
            <person name="Ouazzani J."/>
            <person name="Kotoulas G."/>
            <person name="Topakas E."/>
        </authorList>
    </citation>
    <scope>NUCLEOTIDE SEQUENCE [LARGE SCALE GENOMIC DNA]</scope>
    <source>
        <strain evidence="10 11">TM138-S3</strain>
    </source>
</reference>
<dbReference type="Proteomes" id="UP000803884">
    <property type="component" value="Unassembled WGS sequence"/>
</dbReference>
<dbReference type="EMBL" id="JAAQHG020000001">
    <property type="protein sequence ID" value="KAL1590931.1"/>
    <property type="molecule type" value="Genomic_DNA"/>
</dbReference>
<keyword evidence="7" id="KW-0175">Coiled coil</keyword>
<evidence type="ECO:0000256" key="7">
    <source>
        <dbReference type="ARBA" id="ARBA00023054"/>
    </source>
</evidence>
<feature type="compositionally biased region" description="Basic and acidic residues" evidence="9">
    <location>
        <begin position="1"/>
        <end position="12"/>
    </location>
</feature>
<evidence type="ECO:0000256" key="2">
    <source>
        <dbReference type="ARBA" id="ARBA00004604"/>
    </source>
</evidence>
<keyword evidence="6" id="KW-0698">rRNA processing</keyword>
<gene>
    <name evidence="10" type="ORF">WHR41_00417</name>
</gene>
<evidence type="ECO:0000256" key="8">
    <source>
        <dbReference type="ARBA" id="ARBA00023242"/>
    </source>
</evidence>
<name>A0AB34L7J4_9PEZI</name>
<evidence type="ECO:0000256" key="1">
    <source>
        <dbReference type="ARBA" id="ARBA00002773"/>
    </source>
</evidence>
<dbReference type="PANTHER" id="PTHR33911">
    <property type="entry name" value="RRNA-PROCESSING PROTEIN EFG1"/>
    <property type="match status" value="1"/>
</dbReference>
<feature type="compositionally biased region" description="Basic and acidic residues" evidence="9">
    <location>
        <begin position="56"/>
        <end position="69"/>
    </location>
</feature>
<dbReference type="InterPro" id="IPR050786">
    <property type="entry name" value="EFG1_rRNA-proc"/>
</dbReference>
<proteinExistence type="inferred from homology"/>
<dbReference type="GO" id="GO:0000462">
    <property type="term" value="P:maturation of SSU-rRNA from tricistronic rRNA transcript (SSU-rRNA, 5.8S rRNA, LSU-rRNA)"/>
    <property type="evidence" value="ECO:0007669"/>
    <property type="project" value="TreeGrafter"/>
</dbReference>
<evidence type="ECO:0000256" key="4">
    <source>
        <dbReference type="ARBA" id="ARBA00018689"/>
    </source>
</evidence>
<feature type="compositionally biased region" description="Basic and acidic residues" evidence="9">
    <location>
        <begin position="212"/>
        <end position="248"/>
    </location>
</feature>
<evidence type="ECO:0000313" key="11">
    <source>
        <dbReference type="Proteomes" id="UP000803884"/>
    </source>
</evidence>
<dbReference type="AlphaFoldDB" id="A0AB34L7J4"/>
<evidence type="ECO:0000256" key="9">
    <source>
        <dbReference type="SAM" id="MobiDB-lite"/>
    </source>
</evidence>
<dbReference type="InterPro" id="IPR019310">
    <property type="entry name" value="Efg1"/>
</dbReference>
<dbReference type="Pfam" id="PF10153">
    <property type="entry name" value="Efg1"/>
    <property type="match status" value="1"/>
</dbReference>
<feature type="region of interest" description="Disordered" evidence="9">
    <location>
        <begin position="212"/>
        <end position="264"/>
    </location>
</feature>
<keyword evidence="8" id="KW-0539">Nucleus</keyword>
<evidence type="ECO:0000256" key="6">
    <source>
        <dbReference type="ARBA" id="ARBA00022552"/>
    </source>
</evidence>
<comment type="subcellular location">
    <subcellularLocation>
        <location evidence="2">Nucleus</location>
        <location evidence="2">Nucleolus</location>
    </subcellularLocation>
</comment>
<comment type="caution">
    <text evidence="10">The sequence shown here is derived from an EMBL/GenBank/DDBJ whole genome shotgun (WGS) entry which is preliminary data.</text>
</comment>
<dbReference type="GeneID" id="96001861"/>